<accession>A0ABW4V0W7</accession>
<gene>
    <name evidence="2" type="ORF">ACFSL2_02825</name>
</gene>
<sequence>MNALQRDHVLRTLGVRAAGTAATPAGGMSGSTLTQAFTDDGEPVIVKVTVLDSDAARDQANRELAVYTELAPVHAIPTPRLVAHHRAATWMAIALARHDPAPPAPEWAAGDWSAFARVLGRLHRDVHPVPDFLHRRRRPVTAGPQGALQSFAERLWHGPGDAERIRTVLNELELLEEVACSRPVSFVHGDCHIGNVLTADRQFMLVDWQSARVGPSAGDLSFAFIRAASTGADIPRDQAVAAYCEETGLDVARTERQVTAHQLLALVRQYPEFSGFLNKAGVGRLRREFDDLLGRWGSGG</sequence>
<feature type="domain" description="Aminoglycoside phosphotransferase" evidence="1">
    <location>
        <begin position="37"/>
        <end position="250"/>
    </location>
</feature>
<comment type="caution">
    <text evidence="2">The sequence shown here is derived from an EMBL/GenBank/DDBJ whole genome shotgun (WGS) entry which is preliminary data.</text>
</comment>
<keyword evidence="3" id="KW-1185">Reference proteome</keyword>
<dbReference type="InterPro" id="IPR011009">
    <property type="entry name" value="Kinase-like_dom_sf"/>
</dbReference>
<name>A0ABW4V0W7_9MICO</name>
<dbReference type="Proteomes" id="UP001597338">
    <property type="component" value="Unassembled WGS sequence"/>
</dbReference>
<evidence type="ECO:0000259" key="1">
    <source>
        <dbReference type="Pfam" id="PF01636"/>
    </source>
</evidence>
<protein>
    <submittedName>
        <fullName evidence="2">Phosphotransferase family protein</fullName>
    </submittedName>
</protein>
<dbReference type="Pfam" id="PF01636">
    <property type="entry name" value="APH"/>
    <property type="match status" value="1"/>
</dbReference>
<dbReference type="InterPro" id="IPR002575">
    <property type="entry name" value="Aminoglycoside_PTrfase"/>
</dbReference>
<dbReference type="RefSeq" id="WP_377196376.1">
    <property type="nucleotide sequence ID" value="NZ_JBHUHF010000001.1"/>
</dbReference>
<dbReference type="SUPFAM" id="SSF56112">
    <property type="entry name" value="Protein kinase-like (PK-like)"/>
    <property type="match status" value="1"/>
</dbReference>
<proteinExistence type="predicted"/>
<organism evidence="2 3">
    <name type="scientific">Promicromonospora aerolata</name>
    <dbReference type="NCBI Taxonomy" id="195749"/>
    <lineage>
        <taxon>Bacteria</taxon>
        <taxon>Bacillati</taxon>
        <taxon>Actinomycetota</taxon>
        <taxon>Actinomycetes</taxon>
        <taxon>Micrococcales</taxon>
        <taxon>Promicromonosporaceae</taxon>
        <taxon>Promicromonospora</taxon>
    </lineage>
</organism>
<reference evidence="3" key="1">
    <citation type="journal article" date="2019" name="Int. J. Syst. Evol. Microbiol.">
        <title>The Global Catalogue of Microorganisms (GCM) 10K type strain sequencing project: providing services to taxonomists for standard genome sequencing and annotation.</title>
        <authorList>
            <consortium name="The Broad Institute Genomics Platform"/>
            <consortium name="The Broad Institute Genome Sequencing Center for Infectious Disease"/>
            <person name="Wu L."/>
            <person name="Ma J."/>
        </authorList>
    </citation>
    <scope>NUCLEOTIDE SEQUENCE [LARGE SCALE GENOMIC DNA]</scope>
    <source>
        <strain evidence="3">CCM 7043</strain>
    </source>
</reference>
<dbReference type="Gene3D" id="3.90.1200.10">
    <property type="match status" value="1"/>
</dbReference>
<evidence type="ECO:0000313" key="3">
    <source>
        <dbReference type="Proteomes" id="UP001597338"/>
    </source>
</evidence>
<dbReference type="EMBL" id="JBHUHF010000001">
    <property type="protein sequence ID" value="MFD2024435.1"/>
    <property type="molecule type" value="Genomic_DNA"/>
</dbReference>
<evidence type="ECO:0000313" key="2">
    <source>
        <dbReference type="EMBL" id="MFD2024435.1"/>
    </source>
</evidence>